<dbReference type="InterPro" id="IPR050426">
    <property type="entry name" value="Glycosyltransferase_28"/>
</dbReference>
<dbReference type="GO" id="GO:0005975">
    <property type="term" value="P:carbohydrate metabolic process"/>
    <property type="evidence" value="ECO:0007669"/>
    <property type="project" value="InterPro"/>
</dbReference>
<name>A0A939K001_9BACT</name>
<dbReference type="FunFam" id="3.40.50.2000:FF:000009">
    <property type="entry name" value="Sterol 3-beta-glucosyltransferase UGT80A2"/>
    <property type="match status" value="1"/>
</dbReference>
<dbReference type="Pfam" id="PF06722">
    <property type="entry name" value="EryCIII-like_C"/>
    <property type="match status" value="1"/>
</dbReference>
<feature type="domain" description="Glycosyltransferase family 28 N-terminal" evidence="1">
    <location>
        <begin position="3"/>
        <end position="68"/>
    </location>
</feature>
<evidence type="ECO:0000313" key="3">
    <source>
        <dbReference type="EMBL" id="MBO0931958.1"/>
    </source>
</evidence>
<dbReference type="Pfam" id="PF03033">
    <property type="entry name" value="Glyco_transf_28"/>
    <property type="match status" value="1"/>
</dbReference>
<evidence type="ECO:0000259" key="1">
    <source>
        <dbReference type="Pfam" id="PF03033"/>
    </source>
</evidence>
<evidence type="ECO:0000259" key="2">
    <source>
        <dbReference type="Pfam" id="PF06722"/>
    </source>
</evidence>
<dbReference type="GO" id="GO:0016758">
    <property type="term" value="F:hexosyltransferase activity"/>
    <property type="evidence" value="ECO:0007669"/>
    <property type="project" value="InterPro"/>
</dbReference>
<dbReference type="InterPro" id="IPR010610">
    <property type="entry name" value="EryCIII-like_C"/>
</dbReference>
<organism evidence="3 4">
    <name type="scientific">Fibrella aquatilis</name>
    <dbReference type="NCBI Taxonomy" id="2817059"/>
    <lineage>
        <taxon>Bacteria</taxon>
        <taxon>Pseudomonadati</taxon>
        <taxon>Bacteroidota</taxon>
        <taxon>Cytophagia</taxon>
        <taxon>Cytophagales</taxon>
        <taxon>Spirosomataceae</taxon>
        <taxon>Fibrella</taxon>
    </lineage>
</organism>
<evidence type="ECO:0000313" key="4">
    <source>
        <dbReference type="Proteomes" id="UP000664795"/>
    </source>
</evidence>
<dbReference type="InterPro" id="IPR004276">
    <property type="entry name" value="GlycoTrans_28_N"/>
</dbReference>
<gene>
    <name evidence="3" type="ORF">J2I48_13190</name>
</gene>
<accession>A0A939K001</accession>
<dbReference type="RefSeq" id="WP_207335926.1">
    <property type="nucleotide sequence ID" value="NZ_JAFMYU010000009.1"/>
</dbReference>
<dbReference type="EMBL" id="JAFMYU010000009">
    <property type="protein sequence ID" value="MBO0931958.1"/>
    <property type="molecule type" value="Genomic_DNA"/>
</dbReference>
<dbReference type="PANTHER" id="PTHR48050:SF13">
    <property type="entry name" value="STEROL 3-BETA-GLUCOSYLTRANSFERASE UGT80A2"/>
    <property type="match status" value="1"/>
</dbReference>
<feature type="domain" description="Erythromycin biosynthesis protein CIII-like C-terminal" evidence="2">
    <location>
        <begin position="299"/>
        <end position="410"/>
    </location>
</feature>
<reference evidence="3 4" key="1">
    <citation type="submission" date="2021-03" db="EMBL/GenBank/DDBJ databases">
        <title>Fibrella sp. HMF5036 genome sequencing and assembly.</title>
        <authorList>
            <person name="Kang H."/>
            <person name="Kim H."/>
            <person name="Bae S."/>
            <person name="Joh K."/>
        </authorList>
    </citation>
    <scope>NUCLEOTIDE SEQUENCE [LARGE SCALE GENOMIC DNA]</scope>
    <source>
        <strain evidence="3 4">HMF5036</strain>
    </source>
</reference>
<keyword evidence="4" id="KW-1185">Reference proteome</keyword>
<proteinExistence type="predicted"/>
<dbReference type="Gene3D" id="3.40.50.2000">
    <property type="entry name" value="Glycogen Phosphorylase B"/>
    <property type="match status" value="2"/>
</dbReference>
<dbReference type="Proteomes" id="UP000664795">
    <property type="component" value="Unassembled WGS sequence"/>
</dbReference>
<dbReference type="PANTHER" id="PTHR48050">
    <property type="entry name" value="STEROL 3-BETA-GLUCOSYLTRANSFERASE"/>
    <property type="match status" value="1"/>
</dbReference>
<dbReference type="InterPro" id="IPR002213">
    <property type="entry name" value="UDP_glucos_trans"/>
</dbReference>
<dbReference type="AlphaFoldDB" id="A0A939K001"/>
<protein>
    <submittedName>
        <fullName evidence="3">Glycosyltransferase family 1 protein</fullName>
    </submittedName>
</protein>
<dbReference type="CDD" id="cd03784">
    <property type="entry name" value="GT1_Gtf-like"/>
    <property type="match status" value="1"/>
</dbReference>
<dbReference type="GO" id="GO:0008194">
    <property type="term" value="F:UDP-glycosyltransferase activity"/>
    <property type="evidence" value="ECO:0007669"/>
    <property type="project" value="InterPro"/>
</dbReference>
<sequence>MKIAIVTLGTRGDLQPFIALGLGLQRAGYDVLLISSKNETEFVRGYGLPYHALNVDVQQAMENQAVQQMAKGDNPLSFILSHLSGNDSMKQTMIDVQDEIWEACQGADTLIYHPGMSNVYLMAQELGIPSILASPFPLSTKGDYPSILFYDGPRLGKLYNRLTHFIFENAFWQLSRSSAKAFWKKRGKANLVPMTPPSRLQAASGMPTLYGYSEQLFARPHDWPGNLVVTGSWSLPDDPTWTPPADLVNFLQAGEPPVYVGFGSIKDAGTFSETSKIIVSALTKAKRRGLIALGWNLPDALDPLPDSVFVLGSAPHSWLFPRMAAVVHHGGAGTTHAGLNAGRPTLIIPHTADQPAWGRRVYELGAGAAPIPRKKLTADNLAAALPVLFNPDVRAKAAELGSLMAEENGIREAVAQIDTYLKTTLARKAHLPS</sequence>
<dbReference type="SUPFAM" id="SSF53756">
    <property type="entry name" value="UDP-Glycosyltransferase/glycogen phosphorylase"/>
    <property type="match status" value="1"/>
</dbReference>
<dbReference type="GO" id="GO:0033072">
    <property type="term" value="P:vancomycin biosynthetic process"/>
    <property type="evidence" value="ECO:0007669"/>
    <property type="project" value="UniProtKB-ARBA"/>
</dbReference>
<comment type="caution">
    <text evidence="3">The sequence shown here is derived from an EMBL/GenBank/DDBJ whole genome shotgun (WGS) entry which is preliminary data.</text>
</comment>